<evidence type="ECO:0000313" key="4">
    <source>
        <dbReference type="Proteomes" id="UP001295684"/>
    </source>
</evidence>
<evidence type="ECO:0000313" key="3">
    <source>
        <dbReference type="EMBL" id="CAI2368785.1"/>
    </source>
</evidence>
<feature type="compositionally biased region" description="Polar residues" evidence="2">
    <location>
        <begin position="467"/>
        <end position="488"/>
    </location>
</feature>
<protein>
    <submittedName>
        <fullName evidence="3">Uncharacterized protein</fullName>
    </submittedName>
</protein>
<gene>
    <name evidence="3" type="ORF">ECRASSUSDP1_LOCUS10081</name>
</gene>
<keyword evidence="1" id="KW-0175">Coiled coil</keyword>
<feature type="region of interest" description="Disordered" evidence="2">
    <location>
        <begin position="534"/>
        <end position="558"/>
    </location>
</feature>
<feature type="region of interest" description="Disordered" evidence="2">
    <location>
        <begin position="229"/>
        <end position="274"/>
    </location>
</feature>
<accession>A0AAD1XC27</accession>
<comment type="caution">
    <text evidence="3">The sequence shown here is derived from an EMBL/GenBank/DDBJ whole genome shotgun (WGS) entry which is preliminary data.</text>
</comment>
<feature type="compositionally biased region" description="Basic and acidic residues" evidence="2">
    <location>
        <begin position="489"/>
        <end position="511"/>
    </location>
</feature>
<feature type="region of interest" description="Disordered" evidence="2">
    <location>
        <begin position="462"/>
        <end position="511"/>
    </location>
</feature>
<feature type="compositionally biased region" description="Basic and acidic residues" evidence="2">
    <location>
        <begin position="241"/>
        <end position="250"/>
    </location>
</feature>
<name>A0AAD1XC27_EUPCR</name>
<keyword evidence="4" id="KW-1185">Reference proteome</keyword>
<dbReference type="EMBL" id="CAMPGE010009926">
    <property type="protein sequence ID" value="CAI2368785.1"/>
    <property type="molecule type" value="Genomic_DNA"/>
</dbReference>
<reference evidence="3" key="1">
    <citation type="submission" date="2023-07" db="EMBL/GenBank/DDBJ databases">
        <authorList>
            <consortium name="AG Swart"/>
            <person name="Singh M."/>
            <person name="Singh A."/>
            <person name="Seah K."/>
            <person name="Emmerich C."/>
        </authorList>
    </citation>
    <scope>NUCLEOTIDE SEQUENCE</scope>
    <source>
        <strain evidence="3">DP1</strain>
    </source>
</reference>
<feature type="compositionally biased region" description="Basic residues" evidence="2">
    <location>
        <begin position="229"/>
        <end position="240"/>
    </location>
</feature>
<feature type="region of interest" description="Disordered" evidence="2">
    <location>
        <begin position="17"/>
        <end position="45"/>
    </location>
</feature>
<evidence type="ECO:0000256" key="1">
    <source>
        <dbReference type="SAM" id="Coils"/>
    </source>
</evidence>
<proteinExistence type="predicted"/>
<organism evidence="3 4">
    <name type="scientific">Euplotes crassus</name>
    <dbReference type="NCBI Taxonomy" id="5936"/>
    <lineage>
        <taxon>Eukaryota</taxon>
        <taxon>Sar</taxon>
        <taxon>Alveolata</taxon>
        <taxon>Ciliophora</taxon>
        <taxon>Intramacronucleata</taxon>
        <taxon>Spirotrichea</taxon>
        <taxon>Hypotrichia</taxon>
        <taxon>Euplotida</taxon>
        <taxon>Euplotidae</taxon>
        <taxon>Moneuplotes</taxon>
    </lineage>
</organism>
<dbReference type="Proteomes" id="UP001295684">
    <property type="component" value="Unassembled WGS sequence"/>
</dbReference>
<feature type="region of interest" description="Disordered" evidence="2">
    <location>
        <begin position="663"/>
        <end position="700"/>
    </location>
</feature>
<sequence length="1109" mass="127902">MMNRQFEDQFMMDRQISSKRAKASPGGISSKYQPCDSKRSHRPSYTTLEHEREKIGTMLQEIILFFQKYPRKQLESWGEEPQVWIHYKKWTNLEDFLLKIEQRFSEFSDKTFSYVRSQQTKASQELRNLWEKFDEQLKQNQREIKSLKIKNLKFEEDSHKMVQDLKVLFNENMREFGKDHQDFNKVLSNMEQKVKEINKKLAKVDDPAEIDPEFDSLVANVLSIAKQKKNQKKKRIKKKIGKNERRHGEISESSLNKSHSLGGWKDDLDDQPPPNKEEIKIIEPFRASGGPVQDLSSQKSAEWIDELDDISDQIEINTVEIQDFFPEKYQMIENCEDSLDKVAIKQIIKMELKRELKMECNKELNQDGSGDNVSQVIHSPEKSVGNDECMILDPCDQDMIKVHDHDSEERKELSITTPRNEFLNSKENHLGAVGEKTVLQHTFEDDNNSQISVDSHLFNRDPDSKIGGSNATSSENYTHSNYVNSNEKSISHRERYTEGSRMNSERSHDDKDEAFVEITGQGENKIQFKKINVHSRPLQEKASQESAKLKSQKEGNKNYQVNAEIKDGVLPVSRSLLPPKHSRNRNSDNPYCRPSHNDPTDVNGGKNIGRDLEVIKENHSEFSNSNSVIETFRNKRKSNISSSGNNSGDQLNIRNPQEMINEEDEEDIENDTTSFRGSSNLTPYRENIDDDQNKKKQDDSASIFKSNFETEPNDEYNFFQSKDQGALGKNCEKELSPGDNCIFNRPVNLHAIEMNNKFTRSSSMSPNTRLLRSYSSEIPSYILQLKDRMDNDEDSIQYGQDSNFRLVNNSKISQKRNPDNSYYSNKYDWKITNEGSQLMKSPSMCSITIDNHEEKKKTAEFEGEDLNPTEPIEKEVTNPGFGFNKSNDLNSQNLTKEDSRQSFAKRGGYRYFENLQSSFVFQKLNLGSKYITSSIMSDSNGTFHNPFNLLPYLSSKHAIPPQTLIYYPGNSLEGEGYTKENSSINWNEQFIDERIRDSLYLNPRTFMKLKDEINGKYNHTFISGIYNCEFASFVRNEITINERNNFIHTPYAGVLFCSSQDSQKSHMSSACLTRLNPTSKIGRLQNLQSSKGSEATTAKAATKYFISQK</sequence>
<feature type="compositionally biased region" description="Polar residues" evidence="2">
    <location>
        <begin position="672"/>
        <end position="682"/>
    </location>
</feature>
<evidence type="ECO:0000256" key="2">
    <source>
        <dbReference type="SAM" id="MobiDB-lite"/>
    </source>
</evidence>
<feature type="coiled-coil region" evidence="1">
    <location>
        <begin position="137"/>
        <end position="200"/>
    </location>
</feature>
<dbReference type="AlphaFoldDB" id="A0AAD1XC27"/>
<feature type="region of interest" description="Disordered" evidence="2">
    <location>
        <begin position="570"/>
        <end position="607"/>
    </location>
</feature>
<feature type="compositionally biased region" description="Basic and acidic residues" evidence="2">
    <location>
        <begin position="537"/>
        <end position="556"/>
    </location>
</feature>